<dbReference type="GO" id="GO:0042578">
    <property type="term" value="F:phosphoric ester hydrolase activity"/>
    <property type="evidence" value="ECO:0007669"/>
    <property type="project" value="UniProtKB-ARBA"/>
</dbReference>
<feature type="compositionally biased region" description="Polar residues" evidence="2">
    <location>
        <begin position="146"/>
        <end position="178"/>
    </location>
</feature>
<reference evidence="3" key="1">
    <citation type="submission" date="2020-05" db="EMBL/GenBank/DDBJ databases">
        <title>Phylogenomic resolution of chytrid fungi.</title>
        <authorList>
            <person name="Stajich J.E."/>
            <person name="Amses K."/>
            <person name="Simmons R."/>
            <person name="Seto K."/>
            <person name="Myers J."/>
            <person name="Bonds A."/>
            <person name="Quandt C.A."/>
            <person name="Barry K."/>
            <person name="Liu P."/>
            <person name="Grigoriev I."/>
            <person name="Longcore J.E."/>
            <person name="James T.Y."/>
        </authorList>
    </citation>
    <scope>NUCLEOTIDE SEQUENCE</scope>
    <source>
        <strain evidence="3">PLAUS21</strain>
    </source>
</reference>
<evidence type="ECO:0000313" key="4">
    <source>
        <dbReference type="Proteomes" id="UP001210925"/>
    </source>
</evidence>
<dbReference type="Gene3D" id="3.40.720.10">
    <property type="entry name" value="Alkaline Phosphatase, subunit A"/>
    <property type="match status" value="1"/>
</dbReference>
<feature type="region of interest" description="Disordered" evidence="2">
    <location>
        <begin position="142"/>
        <end position="214"/>
    </location>
</feature>
<dbReference type="EMBL" id="JADGKB010000127">
    <property type="protein sequence ID" value="KAJ3252877.1"/>
    <property type="molecule type" value="Genomic_DNA"/>
</dbReference>
<protein>
    <submittedName>
        <fullName evidence="3">Uncharacterized protein</fullName>
    </submittedName>
</protein>
<feature type="compositionally biased region" description="Polar residues" evidence="2">
    <location>
        <begin position="187"/>
        <end position="214"/>
    </location>
</feature>
<gene>
    <name evidence="3" type="ORF">HK103_001122</name>
</gene>
<evidence type="ECO:0000313" key="3">
    <source>
        <dbReference type="EMBL" id="KAJ3252877.1"/>
    </source>
</evidence>
<dbReference type="Pfam" id="PF04185">
    <property type="entry name" value="Phosphoesterase"/>
    <property type="match status" value="1"/>
</dbReference>
<dbReference type="GO" id="GO:0009395">
    <property type="term" value="P:phospholipid catabolic process"/>
    <property type="evidence" value="ECO:0007669"/>
    <property type="project" value="TreeGrafter"/>
</dbReference>
<organism evidence="3 4">
    <name type="scientific">Boothiomyces macroporosus</name>
    <dbReference type="NCBI Taxonomy" id="261099"/>
    <lineage>
        <taxon>Eukaryota</taxon>
        <taxon>Fungi</taxon>
        <taxon>Fungi incertae sedis</taxon>
        <taxon>Chytridiomycota</taxon>
        <taxon>Chytridiomycota incertae sedis</taxon>
        <taxon>Chytridiomycetes</taxon>
        <taxon>Rhizophydiales</taxon>
        <taxon>Terramycetaceae</taxon>
        <taxon>Boothiomyces</taxon>
    </lineage>
</organism>
<dbReference type="InterPro" id="IPR007312">
    <property type="entry name" value="Phosphoesterase"/>
</dbReference>
<comment type="caution">
    <text evidence="3">The sequence shown here is derived from an EMBL/GenBank/DDBJ whole genome shotgun (WGS) entry which is preliminary data.</text>
</comment>
<dbReference type="PANTHER" id="PTHR31956:SF1">
    <property type="entry name" value="NON-SPECIFIC PHOSPHOLIPASE C1"/>
    <property type="match status" value="1"/>
</dbReference>
<evidence type="ECO:0000256" key="1">
    <source>
        <dbReference type="ARBA" id="ARBA00022801"/>
    </source>
</evidence>
<dbReference type="PANTHER" id="PTHR31956">
    <property type="entry name" value="NON-SPECIFIC PHOSPHOLIPASE C4-RELATED"/>
    <property type="match status" value="1"/>
</dbReference>
<keyword evidence="4" id="KW-1185">Reference proteome</keyword>
<dbReference type="AlphaFoldDB" id="A0AAD5UB71"/>
<accession>A0AAD5UB71</accession>
<keyword evidence="1" id="KW-0378">Hydrolase</keyword>
<dbReference type="InterPro" id="IPR017850">
    <property type="entry name" value="Alkaline_phosphatase_core_sf"/>
</dbReference>
<dbReference type="Proteomes" id="UP001210925">
    <property type="component" value="Unassembled WGS sequence"/>
</dbReference>
<name>A0AAD5UB71_9FUNG</name>
<proteinExistence type="predicted"/>
<sequence length="240" mass="25637">MHPPSPISHGEQFVKSIYDALVSSPQWKDTLFILTFDEAGGFGDHVPPPVNVPAGDSYAYQEKVFATGEIATFDFTRLGVRVPTFLISPWVDAGVVEHDGKNNGGVYTHTSIIKFLKNLWNLDADLTPRTAWSATFEHLIRDSPRGPSTTTSASPVQTTAGGKIEQSSAGVLQTSTVHMSGPPTSVPSPQTGTTGQSYNGNKNAPNYNAPQGQYTDSPKNVLNSASTFSFGGLLLLILAI</sequence>
<evidence type="ECO:0000256" key="2">
    <source>
        <dbReference type="SAM" id="MobiDB-lite"/>
    </source>
</evidence>